<dbReference type="GO" id="GO:0005576">
    <property type="term" value="C:extracellular region"/>
    <property type="evidence" value="ECO:0007669"/>
    <property type="project" value="UniProtKB-SubCell"/>
</dbReference>
<dbReference type="InterPro" id="IPR008638">
    <property type="entry name" value="FhaB/CdiA-like_TPS"/>
</dbReference>
<reference evidence="6 7" key="1">
    <citation type="submission" date="2019-11" db="EMBL/GenBank/DDBJ databases">
        <title>Pseudomonas karstica sp. nov. and Pseudomonas spelaei sp. nov. from karst caves.</title>
        <authorList>
            <person name="Zeman M."/>
        </authorList>
    </citation>
    <scope>NUCLEOTIDE SEQUENCE [LARGE SCALE GENOMIC DNA]</scope>
    <source>
        <strain evidence="6 7">CCM 7893</strain>
    </source>
</reference>
<dbReference type="SUPFAM" id="SSF51126">
    <property type="entry name" value="Pectin lyase-like"/>
    <property type="match status" value="1"/>
</dbReference>
<dbReference type="Pfam" id="PF07581">
    <property type="entry name" value="Glug"/>
    <property type="match status" value="2"/>
</dbReference>
<dbReference type="InterPro" id="IPR024973">
    <property type="entry name" value="ESPR"/>
</dbReference>
<dbReference type="Pfam" id="PF13018">
    <property type="entry name" value="ESPR"/>
    <property type="match status" value="1"/>
</dbReference>
<dbReference type="Proteomes" id="UP000438196">
    <property type="component" value="Unassembled WGS sequence"/>
</dbReference>
<protein>
    <submittedName>
        <fullName evidence="6">Filamentous hemagglutinin N-terminal domain-containing protein</fullName>
    </submittedName>
</protein>
<evidence type="ECO:0000256" key="4">
    <source>
        <dbReference type="SAM" id="Phobius"/>
    </source>
</evidence>
<keyword evidence="7" id="KW-1185">Reference proteome</keyword>
<dbReference type="Gene3D" id="2.160.20.110">
    <property type="match status" value="2"/>
</dbReference>
<dbReference type="RefSeq" id="WP_178123181.1">
    <property type="nucleotide sequence ID" value="NZ_JBHSTH010000021.1"/>
</dbReference>
<feature type="domain" description="Filamentous haemagglutinin FhaB/tRNA nuclease CdiA-like TPS" evidence="5">
    <location>
        <begin position="50"/>
        <end position="164"/>
    </location>
</feature>
<gene>
    <name evidence="6" type="ORF">GNF76_04900</name>
</gene>
<accession>A0A6I3W8L2</accession>
<proteinExistence type="predicted"/>
<keyword evidence="4" id="KW-0812">Transmembrane</keyword>
<dbReference type="EMBL" id="WNNK01000003">
    <property type="protein sequence ID" value="MUF03659.1"/>
    <property type="molecule type" value="Genomic_DNA"/>
</dbReference>
<keyword evidence="3" id="KW-0732">Signal</keyword>
<keyword evidence="4" id="KW-0472">Membrane</keyword>
<evidence type="ECO:0000256" key="2">
    <source>
        <dbReference type="ARBA" id="ARBA00022525"/>
    </source>
</evidence>
<evidence type="ECO:0000259" key="5">
    <source>
        <dbReference type="SMART" id="SM00912"/>
    </source>
</evidence>
<dbReference type="PANTHER" id="PTHR12338:SF8">
    <property type="entry name" value="HEME_HEMOPEXIN-BINDING PROTEIN"/>
    <property type="match status" value="1"/>
</dbReference>
<dbReference type="PANTHER" id="PTHR12338">
    <property type="entry name" value="AUTOTRANSPORTER"/>
    <property type="match status" value="1"/>
</dbReference>
<evidence type="ECO:0000256" key="3">
    <source>
        <dbReference type="ARBA" id="ARBA00022729"/>
    </source>
</evidence>
<evidence type="ECO:0000313" key="7">
    <source>
        <dbReference type="Proteomes" id="UP000438196"/>
    </source>
</evidence>
<comment type="subcellular location">
    <subcellularLocation>
        <location evidence="1">Secreted</location>
    </subcellularLocation>
</comment>
<keyword evidence="4" id="KW-1133">Transmembrane helix</keyword>
<keyword evidence="2" id="KW-0964">Secreted</keyword>
<feature type="transmembrane region" description="Helical" evidence="4">
    <location>
        <begin position="34"/>
        <end position="53"/>
    </location>
</feature>
<organism evidence="6 7">
    <name type="scientific">Pseudomonas spelaei</name>
    <dbReference type="NCBI Taxonomy" id="1055469"/>
    <lineage>
        <taxon>Bacteria</taxon>
        <taxon>Pseudomonadati</taxon>
        <taxon>Pseudomonadota</taxon>
        <taxon>Gammaproteobacteria</taxon>
        <taxon>Pseudomonadales</taxon>
        <taxon>Pseudomonadaceae</taxon>
        <taxon>Pseudomonas</taxon>
    </lineage>
</organism>
<dbReference type="InterPro" id="IPR012334">
    <property type="entry name" value="Pectin_lyas_fold"/>
</dbReference>
<dbReference type="SMART" id="SM00912">
    <property type="entry name" value="Haemagg_act"/>
    <property type="match status" value="1"/>
</dbReference>
<evidence type="ECO:0000313" key="6">
    <source>
        <dbReference type="EMBL" id="MUF03659.1"/>
    </source>
</evidence>
<dbReference type="InterPro" id="IPR011050">
    <property type="entry name" value="Pectin_lyase_fold/virulence"/>
</dbReference>
<comment type="caution">
    <text evidence="6">The sequence shown here is derived from an EMBL/GenBank/DDBJ whole genome shotgun (WGS) entry which is preliminary data.</text>
</comment>
<evidence type="ECO:0000256" key="1">
    <source>
        <dbReference type="ARBA" id="ARBA00004613"/>
    </source>
</evidence>
<dbReference type="InterPro" id="IPR011493">
    <property type="entry name" value="GLUG"/>
</dbReference>
<dbReference type="AlphaFoldDB" id="A0A6I3W8L2"/>
<sequence length="1006" mass="99408">MNKIYALVWNHSQGCWQVAHEGARRRCKSSRKQIIGGVLALLGMGGLAPAFALPTGGAVVSGGADILSYEGGQKMSVNQHTDKLITNWTDFSVGAGQSVKFNQPSASSVALNRVIGNNVSSIKGQVEANGRVFLVNPNGVIFGQGAQVNVGSLIATTQGISDADFLAGKYVFAGNSNAEIVNNGTLTAAQGGSVALLGSHVRNDGTIKAQMGRVALGAGSGFKVNFDGNNLLDLQVEGAAINALAQNGGLLKADGGQVLMTAKSAGTMLQAVVNNQGAIEAKTLSGSTGRIILDGADAGTVRVGGALAASALNSYGNGGVIEVKGRDVEAQLGTQVDTQASNGQTGTWKISSSNVSVNPTAATPAGTAFTDTLSRNLSSTNIELTSTAGDVSIGGPITWNSANKLTLNAAADVNLNGALSASGTGAGVVLNAARDLHLNDKITLSGINNSLGLDYGSRSSMSTDALVTLSGAGAGFNSNGASYTVIQNVAQLQNVNANLNGLYVLGNKIAGYGSFKSIGGDARFNGVFDGLGNTISGLSVSNTGSSVGLFSSSSGSISNVNLLSMSVTGGSSNLGFSSIGGLVGTNFGMIANVTTRGVNVSAGSRSSNVVGGLVGSNLGGVIDKASSGGTLSGNSYTNSIGGLVGENVTNTLGVASVSNSTSLANISGYMQRNMTGGVGGLIGANIGGNVFDSSSQGATQASYTGLNMGGGIGFNQNGIVERVVSSGTVRGSAASNVGGLVGLNANSSISQSSSSSVVTGSGSAAIGGLVGLNQDSTLSDVKARGNVTDSSGANVGGLVGSNHRGRIDTAEAVGIVVAGNNSRVGGLIGNNYAGDVAHSVARGKTTGGSNSHVGGLVGFNDGNLQSVEASGDVYGYSNSFVGGLVGTSGNNIGGTIESASASGNVKGESRSLVGGLVGQNDAQIINSSASGMVSGGTYVTMGGLVGLNKGNVRQSVASGKINFLSSGYNQTYGGLVGANYGEMLYNGVSGNALLVPLAGLNQGIIR</sequence>
<dbReference type="Pfam" id="PF05860">
    <property type="entry name" value="TPS"/>
    <property type="match status" value="1"/>
</dbReference>
<dbReference type="Gene3D" id="2.160.20.10">
    <property type="entry name" value="Single-stranded right-handed beta-helix, Pectin lyase-like"/>
    <property type="match status" value="1"/>
</dbReference>
<dbReference type="NCBIfam" id="TIGR01901">
    <property type="entry name" value="adhes_NPXG"/>
    <property type="match status" value="1"/>
</dbReference>
<name>A0A6I3W8L2_9PSED</name>
<dbReference type="InterPro" id="IPR050909">
    <property type="entry name" value="Bact_Autotransporter_VF"/>
</dbReference>